<protein>
    <submittedName>
        <fullName evidence="1">Uncharacterized protein</fullName>
    </submittedName>
</protein>
<organism evidence="1 2">
    <name type="scientific">Petralouisia muris</name>
    <dbReference type="NCBI Taxonomy" id="3032872"/>
    <lineage>
        <taxon>Bacteria</taxon>
        <taxon>Bacillati</taxon>
        <taxon>Bacillota</taxon>
        <taxon>Clostridia</taxon>
        <taxon>Lachnospirales</taxon>
        <taxon>Lachnospiraceae</taxon>
        <taxon>Petralouisia</taxon>
    </lineage>
</organism>
<name>A0AC61RQE3_9FIRM</name>
<proteinExistence type="predicted"/>
<sequence length="310" mass="35785">MNDLDIEKRRELITSFSLKSGISPVFIERCMLFGDIIAFLTSDNYLSQFLVMKGGTVINFHYLDTPRMSNDIDFDFGKNIDFQGIEKECEIITEKLQKNTVLISNIVAFNKIPKGGSFSFEYRYFNINGVEESIFLDINFLKRIHILDYDNIVIQNKFVNHAVVKSLNITEVMAGKIKVLLERRHAKDFFDVYNIIKSGVKLDKILLRKCIIYYNAISGKCDLDSINIDLLDMNRISFGGLVKMLAIPSTIEVSSVIATVVRFLKEILIIEEDERCFINDYRNHVYSPERLFDDVAIVKKLRNHPMALHI</sequence>
<evidence type="ECO:0000313" key="1">
    <source>
        <dbReference type="EMBL" id="TGY90969.1"/>
    </source>
</evidence>
<keyword evidence="2" id="KW-1185">Reference proteome</keyword>
<evidence type="ECO:0000313" key="2">
    <source>
        <dbReference type="Proteomes" id="UP000304953"/>
    </source>
</evidence>
<dbReference type="EMBL" id="SRYA01000076">
    <property type="protein sequence ID" value="TGY90969.1"/>
    <property type="molecule type" value="Genomic_DNA"/>
</dbReference>
<gene>
    <name evidence="1" type="ORF">E5329_23490</name>
</gene>
<dbReference type="Proteomes" id="UP000304953">
    <property type="component" value="Unassembled WGS sequence"/>
</dbReference>
<accession>A0AC61RQE3</accession>
<reference evidence="1" key="1">
    <citation type="submission" date="2019-04" db="EMBL/GenBank/DDBJ databases">
        <title>Microbes associate with the intestines of laboratory mice.</title>
        <authorList>
            <person name="Navarre W."/>
            <person name="Wong E."/>
            <person name="Huang K."/>
            <person name="Tropini C."/>
            <person name="Ng K."/>
            <person name="Yu B."/>
        </authorList>
    </citation>
    <scope>NUCLEOTIDE SEQUENCE</scope>
    <source>
        <strain evidence="1">NM01_1-7b</strain>
    </source>
</reference>
<comment type="caution">
    <text evidence="1">The sequence shown here is derived from an EMBL/GenBank/DDBJ whole genome shotgun (WGS) entry which is preliminary data.</text>
</comment>